<dbReference type="PANTHER" id="PTHR46116">
    <property type="entry name" value="(E3-INDEPENDENT) E2 UBIQUITIN-CONJUGATING ENZYME"/>
    <property type="match status" value="1"/>
</dbReference>
<evidence type="ECO:0000256" key="2">
    <source>
        <dbReference type="ARBA" id="ARBA00022786"/>
    </source>
</evidence>
<evidence type="ECO:0000313" key="6">
    <source>
        <dbReference type="Proteomes" id="UP000799779"/>
    </source>
</evidence>
<evidence type="ECO:0000313" key="5">
    <source>
        <dbReference type="EMBL" id="KAF2003812.1"/>
    </source>
</evidence>
<dbReference type="Pfam" id="PF00179">
    <property type="entry name" value="UQ_con"/>
    <property type="match status" value="1"/>
</dbReference>
<keyword evidence="6" id="KW-1185">Reference proteome</keyword>
<dbReference type="OrthoDB" id="47801at2759"/>
<dbReference type="Proteomes" id="UP000799779">
    <property type="component" value="Unassembled WGS sequence"/>
</dbReference>
<feature type="compositionally biased region" description="Gly residues" evidence="3">
    <location>
        <begin position="1"/>
        <end position="15"/>
    </location>
</feature>
<dbReference type="PANTHER" id="PTHR46116:SF15">
    <property type="entry name" value="(E3-INDEPENDENT) E2 UBIQUITIN-CONJUGATING ENZYME"/>
    <property type="match status" value="1"/>
</dbReference>
<sequence length="672" mass="75026">MKFAIRGGGKEGQQGGHRSSRRHASSTTSSTSRPFKTYDEFASYMQSRKCVKCSNGLIGSEKDIQNLFQGWLTGQSGITSLVTCAKCKTPTCMGCGTKSTSKPGTQKNINGTQIAWCCSRGRLFLLWAFLCGFDMQYCAMKQREANTTRIRHRDLSGGVGYGGDIGRFLNKDFDLLSMGGWRASHQQTQDNFNQMVYLILQELLPSPERSSSFDSTPPEAVISMLLHSKILNNVAELLRNDSLDDATKRKDLYHATLGFLRIIGMHPLTAAKAVFNERERLPEDINLATLSFRGLPRAQKTNDTASSLADCLRNLNIQSNMMLKGAKNNRDEFQTHEGQNLLWLCRQISDLSQYLLANTAGGTGATVRSSANEVEDHGVMEARDDQIFSVFYYSKNALAIQQPPRGRMKRLITEITNLKTSLPSGIFVKHASSRLDVMKIVIVGPEGTPYENGLYEFDLFCPADYPQSPPKVLFRGTEGGCLAINPNLHADGKVCISLLNTYPGEPWRPGESTILQVLISIQAMIFCEQPYYNEPSMSMRQITASTETLNRQIKTYTVNYAILKWSEHPPDFWKDIVQLHFSKNGNKILRRSQAWAQEGPPKLRHEGHFHDPMRVLRAPPTTLSIDTLLPRLQRALQSYGATYVPSQNMGLQNVTQYQSGPVNGRRGYGGSS</sequence>
<dbReference type="SMART" id="SM00212">
    <property type="entry name" value="UBCc"/>
    <property type="match status" value="1"/>
</dbReference>
<dbReference type="Gene3D" id="3.10.110.10">
    <property type="entry name" value="Ubiquitin Conjugating Enzyme"/>
    <property type="match status" value="1"/>
</dbReference>
<accession>A0A6A5WQ39</accession>
<keyword evidence="2" id="KW-0833">Ubl conjugation pathway</keyword>
<keyword evidence="1" id="KW-0808">Transferase</keyword>
<dbReference type="InterPro" id="IPR000608">
    <property type="entry name" value="UBC"/>
</dbReference>
<dbReference type="EMBL" id="ML977570">
    <property type="protein sequence ID" value="KAF2003812.1"/>
    <property type="molecule type" value="Genomic_DNA"/>
</dbReference>
<dbReference type="InterPro" id="IPR016135">
    <property type="entry name" value="UBQ-conjugating_enzyme/RWD"/>
</dbReference>
<feature type="region of interest" description="Disordered" evidence="3">
    <location>
        <begin position="1"/>
        <end position="32"/>
    </location>
</feature>
<proteinExistence type="predicted"/>
<reference evidence="5" key="1">
    <citation type="journal article" date="2020" name="Stud. Mycol.">
        <title>101 Dothideomycetes genomes: a test case for predicting lifestyles and emergence of pathogens.</title>
        <authorList>
            <person name="Haridas S."/>
            <person name="Albert R."/>
            <person name="Binder M."/>
            <person name="Bloem J."/>
            <person name="Labutti K."/>
            <person name="Salamov A."/>
            <person name="Andreopoulos B."/>
            <person name="Baker S."/>
            <person name="Barry K."/>
            <person name="Bills G."/>
            <person name="Bluhm B."/>
            <person name="Cannon C."/>
            <person name="Castanera R."/>
            <person name="Culley D."/>
            <person name="Daum C."/>
            <person name="Ezra D."/>
            <person name="Gonzalez J."/>
            <person name="Henrissat B."/>
            <person name="Kuo A."/>
            <person name="Liang C."/>
            <person name="Lipzen A."/>
            <person name="Lutzoni F."/>
            <person name="Magnuson J."/>
            <person name="Mondo S."/>
            <person name="Nolan M."/>
            <person name="Ohm R."/>
            <person name="Pangilinan J."/>
            <person name="Park H.-J."/>
            <person name="Ramirez L."/>
            <person name="Alfaro M."/>
            <person name="Sun H."/>
            <person name="Tritt A."/>
            <person name="Yoshinaga Y."/>
            <person name="Zwiers L.-H."/>
            <person name="Turgeon B."/>
            <person name="Goodwin S."/>
            <person name="Spatafora J."/>
            <person name="Crous P."/>
            <person name="Grigoriev I."/>
        </authorList>
    </citation>
    <scope>NUCLEOTIDE SEQUENCE</scope>
    <source>
        <strain evidence="5">CBS 123094</strain>
    </source>
</reference>
<evidence type="ECO:0000256" key="3">
    <source>
        <dbReference type="SAM" id="MobiDB-lite"/>
    </source>
</evidence>
<evidence type="ECO:0000256" key="1">
    <source>
        <dbReference type="ARBA" id="ARBA00022679"/>
    </source>
</evidence>
<dbReference type="SUPFAM" id="SSF54495">
    <property type="entry name" value="UBC-like"/>
    <property type="match status" value="1"/>
</dbReference>
<dbReference type="PROSITE" id="PS50127">
    <property type="entry name" value="UBC_2"/>
    <property type="match status" value="1"/>
</dbReference>
<dbReference type="GO" id="GO:0061631">
    <property type="term" value="F:ubiquitin conjugating enzyme activity"/>
    <property type="evidence" value="ECO:0007669"/>
    <property type="project" value="TreeGrafter"/>
</dbReference>
<evidence type="ECO:0000259" key="4">
    <source>
        <dbReference type="PROSITE" id="PS50127"/>
    </source>
</evidence>
<dbReference type="AlphaFoldDB" id="A0A6A5WQ39"/>
<gene>
    <name evidence="5" type="ORF">P154DRAFT_485989</name>
</gene>
<name>A0A6A5WQ39_9PLEO</name>
<organism evidence="5 6">
    <name type="scientific">Amniculicola lignicola CBS 123094</name>
    <dbReference type="NCBI Taxonomy" id="1392246"/>
    <lineage>
        <taxon>Eukaryota</taxon>
        <taxon>Fungi</taxon>
        <taxon>Dikarya</taxon>
        <taxon>Ascomycota</taxon>
        <taxon>Pezizomycotina</taxon>
        <taxon>Dothideomycetes</taxon>
        <taxon>Pleosporomycetidae</taxon>
        <taxon>Pleosporales</taxon>
        <taxon>Amniculicolaceae</taxon>
        <taxon>Amniculicola</taxon>
    </lineage>
</organism>
<feature type="domain" description="UBC core" evidence="4">
    <location>
        <begin position="406"/>
        <end position="562"/>
    </location>
</feature>
<protein>
    <recommendedName>
        <fullName evidence="4">UBC core domain-containing protein</fullName>
    </recommendedName>
</protein>